<organism evidence="6 7">
    <name type="scientific">Svornostia abyssi</name>
    <dbReference type="NCBI Taxonomy" id="2898438"/>
    <lineage>
        <taxon>Bacteria</taxon>
        <taxon>Bacillati</taxon>
        <taxon>Actinomycetota</taxon>
        <taxon>Thermoleophilia</taxon>
        <taxon>Solirubrobacterales</taxon>
        <taxon>Baekduiaceae</taxon>
        <taxon>Svornostia</taxon>
    </lineage>
</organism>
<evidence type="ECO:0000256" key="3">
    <source>
        <dbReference type="ARBA" id="ARBA00022801"/>
    </source>
</evidence>
<feature type="signal peptide" evidence="5">
    <location>
        <begin position="1"/>
        <end position="23"/>
    </location>
</feature>
<feature type="region of interest" description="Disordered" evidence="4">
    <location>
        <begin position="247"/>
        <end position="308"/>
    </location>
</feature>
<proteinExistence type="inferred from homology"/>
<feature type="compositionally biased region" description="Low complexity" evidence="4">
    <location>
        <begin position="295"/>
        <end position="308"/>
    </location>
</feature>
<dbReference type="EMBL" id="CP088295">
    <property type="protein sequence ID" value="UUY05705.1"/>
    <property type="molecule type" value="Genomic_DNA"/>
</dbReference>
<dbReference type="SUPFAM" id="SSF50494">
    <property type="entry name" value="Trypsin-like serine proteases"/>
    <property type="match status" value="1"/>
</dbReference>
<name>A0ABY5PMS2_9ACTN</name>
<dbReference type="Gene3D" id="2.40.10.10">
    <property type="entry name" value="Trypsin-like serine proteases"/>
    <property type="match status" value="2"/>
</dbReference>
<dbReference type="InterPro" id="IPR051201">
    <property type="entry name" value="Chloro_Bact_Ser_Proteases"/>
</dbReference>
<comment type="similarity">
    <text evidence="1">Belongs to the peptidase S1C family.</text>
</comment>
<feature type="compositionally biased region" description="Polar residues" evidence="4">
    <location>
        <begin position="264"/>
        <end position="280"/>
    </location>
</feature>
<keyword evidence="7" id="KW-1185">Reference proteome</keyword>
<reference evidence="7" key="1">
    <citation type="submission" date="2021-11" db="EMBL/GenBank/DDBJ databases">
        <title>Cultivation dependent microbiological survey of springs from the worlds oldest radium mine currently devoted to the extraction of radon-saturated water.</title>
        <authorList>
            <person name="Kapinusova G."/>
            <person name="Smrhova T."/>
            <person name="Strejcek M."/>
            <person name="Suman J."/>
            <person name="Jani K."/>
            <person name="Pajer P."/>
            <person name="Uhlik O."/>
        </authorList>
    </citation>
    <scope>NUCLEOTIDE SEQUENCE [LARGE SCALE GENOMIC DNA]</scope>
    <source>
        <strain evidence="7">J379</strain>
    </source>
</reference>
<evidence type="ECO:0000256" key="1">
    <source>
        <dbReference type="ARBA" id="ARBA00010541"/>
    </source>
</evidence>
<protein>
    <submittedName>
        <fullName evidence="6">Trypsin-like peptidase domain-containing protein</fullName>
    </submittedName>
</protein>
<keyword evidence="2" id="KW-0645">Protease</keyword>
<keyword evidence="5" id="KW-0732">Signal</keyword>
<dbReference type="RefSeq" id="WP_353866150.1">
    <property type="nucleotide sequence ID" value="NZ_CP088295.1"/>
</dbReference>
<feature type="region of interest" description="Disordered" evidence="4">
    <location>
        <begin position="27"/>
        <end position="53"/>
    </location>
</feature>
<dbReference type="PANTHER" id="PTHR43343">
    <property type="entry name" value="PEPTIDASE S12"/>
    <property type="match status" value="1"/>
</dbReference>
<gene>
    <name evidence="6" type="ORF">LRS13_09345</name>
</gene>
<feature type="chain" id="PRO_5046604358" evidence="5">
    <location>
        <begin position="24"/>
        <end position="308"/>
    </location>
</feature>
<evidence type="ECO:0000256" key="2">
    <source>
        <dbReference type="ARBA" id="ARBA00022670"/>
    </source>
</evidence>
<dbReference type="InterPro" id="IPR043504">
    <property type="entry name" value="Peptidase_S1_PA_chymotrypsin"/>
</dbReference>
<dbReference type="PRINTS" id="PR00834">
    <property type="entry name" value="PROTEASES2C"/>
</dbReference>
<evidence type="ECO:0000313" key="7">
    <source>
        <dbReference type="Proteomes" id="UP001058860"/>
    </source>
</evidence>
<sequence>MHTKTALATVAVAATAAVGGAVAFEQLSPSDPTSRPQAAAPATAGANRSVSDETSTARQVYDGAKNSIAFIQVAGQQGQGAGSGFVVSEDGLIVTNAHVVNGAQQIGVKLGTDGETQQAQLVAADVSSDLALLKIDGDGLQPLALSGEANVGDAAFAIGSPFGLDQTLTTGIVSALNRDIQAPDGATISGVIQTDAAINPGNSGGPLLNSDGQVIGVNSQIASSSGGSTGVGFAVPATTVQQFLERAKSGDSGDVQQQEQPQQTSPYGQESPYGQQQQSPYGEEQSPAPGYGQQPEPESSNPLEELFS</sequence>
<dbReference type="Pfam" id="PF13365">
    <property type="entry name" value="Trypsin_2"/>
    <property type="match status" value="1"/>
</dbReference>
<dbReference type="InterPro" id="IPR001940">
    <property type="entry name" value="Peptidase_S1C"/>
</dbReference>
<evidence type="ECO:0000256" key="4">
    <source>
        <dbReference type="SAM" id="MobiDB-lite"/>
    </source>
</evidence>
<dbReference type="PANTHER" id="PTHR43343:SF3">
    <property type="entry name" value="PROTEASE DO-LIKE 8, CHLOROPLASTIC"/>
    <property type="match status" value="1"/>
</dbReference>
<keyword evidence="3" id="KW-0378">Hydrolase</keyword>
<dbReference type="InterPro" id="IPR009003">
    <property type="entry name" value="Peptidase_S1_PA"/>
</dbReference>
<feature type="compositionally biased region" description="Polar residues" evidence="4">
    <location>
        <begin position="27"/>
        <end position="36"/>
    </location>
</feature>
<dbReference type="Proteomes" id="UP001058860">
    <property type="component" value="Chromosome"/>
</dbReference>
<evidence type="ECO:0000313" key="6">
    <source>
        <dbReference type="EMBL" id="UUY05705.1"/>
    </source>
</evidence>
<evidence type="ECO:0000256" key="5">
    <source>
        <dbReference type="SAM" id="SignalP"/>
    </source>
</evidence>
<accession>A0ABY5PMS2</accession>